<dbReference type="OMA" id="DRGVMGY"/>
<dbReference type="InterPro" id="IPR019817">
    <property type="entry name" value="Interferon_reg_fac_CS"/>
</dbReference>
<dbReference type="Pfam" id="PF00605">
    <property type="entry name" value="IRF"/>
    <property type="match status" value="1"/>
</dbReference>
<dbReference type="Pfam" id="PF10401">
    <property type="entry name" value="IRF-3"/>
    <property type="match status" value="1"/>
</dbReference>
<dbReference type="AlphaFoldDB" id="A0A3Q4H5X3"/>
<keyword evidence="9" id="KW-1185">Reference proteome</keyword>
<sequence>MAHSKPLLIPWLREQINSNKYPGVQWTNPEQTKFCIPWKHALRQDSSNTDILIFKAWAEVSGSGRANGDPSVWKRNFRSALRAKGFKMVDDNKNDAANPHKVFQWPDESTSKANSCAGSQEQDGADFFADLGISIQEVRLLCWIVYLAENKEYLRYFSTSWFSFSNFSTEGTAGFEPPPEQQQLQNQVAIGGHPLPGQQQYPVMYEGAVTEAGLPEQPAHPIGGAEGGAYDEQLAAQFLQTMQKTRDNFKTQFKISVYYRGVKVLEQMVENEAGVRLVYRTDLNGTVLDRESGLTIVSLPSPGAMVDQNQASLTQRILDMLGDGLEVGVSGQVVYSQRRGESKAFWSFCKFDQSRQPQEISKLCPQALYKFTDFVRGIKDFIEGNAKECAPCSLFFCIGEKWPDPQCRPWEKKLIIVEVCLTSMELLKNIAVENGASSLKSVELQVSLGEMMEY</sequence>
<reference evidence="8" key="1">
    <citation type="submission" date="2025-08" db="UniProtKB">
        <authorList>
            <consortium name="Ensembl"/>
        </authorList>
    </citation>
    <scope>IDENTIFICATION</scope>
</reference>
<protein>
    <submittedName>
        <fullName evidence="8">Interferon regulatory factor 3</fullName>
    </submittedName>
</protein>
<dbReference type="GO" id="GO:0000981">
    <property type="term" value="F:DNA-binding transcription factor activity, RNA polymerase II-specific"/>
    <property type="evidence" value="ECO:0007669"/>
    <property type="project" value="TreeGrafter"/>
</dbReference>
<dbReference type="GO" id="GO:0002376">
    <property type="term" value="P:immune system process"/>
    <property type="evidence" value="ECO:0007669"/>
    <property type="project" value="TreeGrafter"/>
</dbReference>
<dbReference type="GO" id="GO:0045944">
    <property type="term" value="P:positive regulation of transcription by RNA polymerase II"/>
    <property type="evidence" value="ECO:0007669"/>
    <property type="project" value="UniProtKB-ARBA"/>
</dbReference>
<keyword evidence="5" id="KW-0804">Transcription</keyword>
<comment type="subcellular location">
    <subcellularLocation>
        <location evidence="1">Nucleus</location>
    </subcellularLocation>
</comment>
<dbReference type="SMART" id="SM00348">
    <property type="entry name" value="IRF"/>
    <property type="match status" value="1"/>
</dbReference>
<dbReference type="InterPro" id="IPR019471">
    <property type="entry name" value="Interferon_reg_factor-3"/>
</dbReference>
<dbReference type="PROSITE" id="PS00601">
    <property type="entry name" value="IRF_1"/>
    <property type="match status" value="1"/>
</dbReference>
<name>A0A3Q4H5X3_NEOBR</name>
<dbReference type="Bgee" id="ENSNBRG00000013957">
    <property type="expression patterns" value="Expressed in mesonephros and 4 other cell types or tissues"/>
</dbReference>
<accession>A0A3Q4H5X3</accession>
<dbReference type="PANTHER" id="PTHR11949">
    <property type="entry name" value="INTERFERON REGULATORY FACTOR"/>
    <property type="match status" value="1"/>
</dbReference>
<evidence type="ECO:0000256" key="6">
    <source>
        <dbReference type="ARBA" id="ARBA00023242"/>
    </source>
</evidence>
<dbReference type="FunFam" id="1.10.10.10:FF:000041">
    <property type="entry name" value="Interferon regulatory factor 4"/>
    <property type="match status" value="1"/>
</dbReference>
<feature type="domain" description="IRF tryptophan pentad repeat" evidence="7">
    <location>
        <begin position="5"/>
        <end position="107"/>
    </location>
</feature>
<dbReference type="FunFam" id="2.60.200.10:FF:000014">
    <property type="entry name" value="Interferon regulatory factor 3"/>
    <property type="match status" value="1"/>
</dbReference>
<evidence type="ECO:0000313" key="9">
    <source>
        <dbReference type="Proteomes" id="UP000261580"/>
    </source>
</evidence>
<evidence type="ECO:0000256" key="2">
    <source>
        <dbReference type="ARBA" id="ARBA00023015"/>
    </source>
</evidence>
<dbReference type="STRING" id="32507.ENSNBRP00000018110"/>
<evidence type="ECO:0000313" key="8">
    <source>
        <dbReference type="Ensembl" id="ENSNBRP00000018110.1"/>
    </source>
</evidence>
<evidence type="ECO:0000256" key="5">
    <source>
        <dbReference type="ARBA" id="ARBA00023163"/>
    </source>
</evidence>
<dbReference type="PRINTS" id="PR00267">
    <property type="entry name" value="INTFRNREGFCT"/>
</dbReference>
<dbReference type="InterPro" id="IPR008984">
    <property type="entry name" value="SMAD_FHA_dom_sf"/>
</dbReference>
<dbReference type="GO" id="GO:0000978">
    <property type="term" value="F:RNA polymerase II cis-regulatory region sequence-specific DNA binding"/>
    <property type="evidence" value="ECO:0007669"/>
    <property type="project" value="TreeGrafter"/>
</dbReference>
<organism evidence="8 9">
    <name type="scientific">Neolamprologus brichardi</name>
    <name type="common">Fairy cichlid</name>
    <name type="synonym">Lamprologus brichardi</name>
    <dbReference type="NCBI Taxonomy" id="32507"/>
    <lineage>
        <taxon>Eukaryota</taxon>
        <taxon>Metazoa</taxon>
        <taxon>Chordata</taxon>
        <taxon>Craniata</taxon>
        <taxon>Vertebrata</taxon>
        <taxon>Euteleostomi</taxon>
        <taxon>Actinopterygii</taxon>
        <taxon>Neopterygii</taxon>
        <taxon>Teleostei</taxon>
        <taxon>Neoteleostei</taxon>
        <taxon>Acanthomorphata</taxon>
        <taxon>Ovalentaria</taxon>
        <taxon>Cichlomorphae</taxon>
        <taxon>Cichliformes</taxon>
        <taxon>Cichlidae</taxon>
        <taxon>African cichlids</taxon>
        <taxon>Pseudocrenilabrinae</taxon>
        <taxon>Lamprologini</taxon>
        <taxon>Neolamprologus</taxon>
    </lineage>
</organism>
<evidence type="ECO:0000259" key="7">
    <source>
        <dbReference type="PROSITE" id="PS51507"/>
    </source>
</evidence>
<proteinExistence type="predicted"/>
<dbReference type="InterPro" id="IPR017855">
    <property type="entry name" value="SMAD-like_dom_sf"/>
</dbReference>
<dbReference type="GeneTree" id="ENSGT00940000160569"/>
<dbReference type="InterPro" id="IPR036388">
    <property type="entry name" value="WH-like_DNA-bd_sf"/>
</dbReference>
<dbReference type="PROSITE" id="PS51507">
    <property type="entry name" value="IRF_2"/>
    <property type="match status" value="1"/>
</dbReference>
<dbReference type="Proteomes" id="UP000261580">
    <property type="component" value="Unassembled WGS sequence"/>
</dbReference>
<evidence type="ECO:0000256" key="4">
    <source>
        <dbReference type="ARBA" id="ARBA00023159"/>
    </source>
</evidence>
<dbReference type="SMART" id="SM01243">
    <property type="entry name" value="IRF-3"/>
    <property type="match status" value="1"/>
</dbReference>
<keyword evidence="3" id="KW-0238">DNA-binding</keyword>
<keyword evidence="4" id="KW-0010">Activator</keyword>
<dbReference type="SUPFAM" id="SSF46785">
    <property type="entry name" value="Winged helix' DNA-binding domain"/>
    <property type="match status" value="1"/>
</dbReference>
<dbReference type="Gene3D" id="1.10.10.10">
    <property type="entry name" value="Winged helix-like DNA-binding domain superfamily/Winged helix DNA-binding domain"/>
    <property type="match status" value="1"/>
</dbReference>
<dbReference type="PANTHER" id="PTHR11949:SF1">
    <property type="entry name" value="INTERFERON REGULATORY FACTOR 3"/>
    <property type="match status" value="1"/>
</dbReference>
<reference evidence="8" key="2">
    <citation type="submission" date="2025-09" db="UniProtKB">
        <authorList>
            <consortium name="Ensembl"/>
        </authorList>
    </citation>
    <scope>IDENTIFICATION</scope>
</reference>
<keyword evidence="2" id="KW-0805">Transcription regulation</keyword>
<dbReference type="SUPFAM" id="SSF49879">
    <property type="entry name" value="SMAD/FHA domain"/>
    <property type="match status" value="1"/>
</dbReference>
<dbReference type="CDD" id="cd00103">
    <property type="entry name" value="IRF"/>
    <property type="match status" value="1"/>
</dbReference>
<dbReference type="GO" id="GO:0005634">
    <property type="term" value="C:nucleus"/>
    <property type="evidence" value="ECO:0007669"/>
    <property type="project" value="UniProtKB-SubCell"/>
</dbReference>
<dbReference type="Gene3D" id="2.60.200.10">
    <property type="match status" value="1"/>
</dbReference>
<evidence type="ECO:0000256" key="3">
    <source>
        <dbReference type="ARBA" id="ARBA00023125"/>
    </source>
</evidence>
<keyword evidence="6" id="KW-0539">Nucleus</keyword>
<evidence type="ECO:0000256" key="1">
    <source>
        <dbReference type="ARBA" id="ARBA00004123"/>
    </source>
</evidence>
<dbReference type="InterPro" id="IPR001346">
    <property type="entry name" value="Interferon_reg_fact_DNA-bd_dom"/>
</dbReference>
<dbReference type="InterPro" id="IPR036390">
    <property type="entry name" value="WH_DNA-bd_sf"/>
</dbReference>
<dbReference type="Ensembl" id="ENSNBRT00000018600.1">
    <property type="protein sequence ID" value="ENSNBRP00000018110.1"/>
    <property type="gene ID" value="ENSNBRG00000013957.1"/>
</dbReference>